<organism evidence="2">
    <name type="scientific">Psilocybe cubensis</name>
    <name type="common">Psychedelic mushroom</name>
    <name type="synonym">Stropharia cubensis</name>
    <dbReference type="NCBI Taxonomy" id="181762"/>
    <lineage>
        <taxon>Eukaryota</taxon>
        <taxon>Fungi</taxon>
        <taxon>Dikarya</taxon>
        <taxon>Basidiomycota</taxon>
        <taxon>Agaricomycotina</taxon>
        <taxon>Agaricomycetes</taxon>
        <taxon>Agaricomycetidae</taxon>
        <taxon>Agaricales</taxon>
        <taxon>Agaricineae</taxon>
        <taxon>Strophariaceae</taxon>
        <taxon>Psilocybe</taxon>
    </lineage>
</organism>
<evidence type="ECO:0008006" key="3">
    <source>
        <dbReference type="Google" id="ProtNLM"/>
    </source>
</evidence>
<proteinExistence type="predicted"/>
<feature type="transmembrane region" description="Helical" evidence="1">
    <location>
        <begin position="78"/>
        <end position="104"/>
    </location>
</feature>
<protein>
    <recommendedName>
        <fullName evidence="3">Transmembrane protein</fullName>
    </recommendedName>
</protein>
<dbReference type="EMBL" id="JAFIQS010000008">
    <property type="protein sequence ID" value="KAG5166169.1"/>
    <property type="molecule type" value="Genomic_DNA"/>
</dbReference>
<dbReference type="AlphaFoldDB" id="A0A8H7XVB6"/>
<feature type="transmembrane region" description="Helical" evidence="1">
    <location>
        <begin position="6"/>
        <end position="27"/>
    </location>
</feature>
<keyword evidence="1" id="KW-1133">Transmembrane helix</keyword>
<evidence type="ECO:0000256" key="1">
    <source>
        <dbReference type="SAM" id="Phobius"/>
    </source>
</evidence>
<name>A0A8H7XVB6_PSICU</name>
<reference evidence="2" key="1">
    <citation type="submission" date="2021-02" db="EMBL/GenBank/DDBJ databases">
        <title>Psilocybe cubensis genome.</title>
        <authorList>
            <person name="Mckernan K.J."/>
            <person name="Crawford S."/>
            <person name="Trippe A."/>
            <person name="Kane L.T."/>
            <person name="Mclaughlin S."/>
        </authorList>
    </citation>
    <scope>NUCLEOTIDE SEQUENCE [LARGE SCALE GENOMIC DNA]</scope>
    <source>
        <strain evidence="2">MGC-MH-2018</strain>
    </source>
</reference>
<keyword evidence="1" id="KW-0472">Membrane</keyword>
<sequence length="168" mass="18148">MLSTTTISRTAAVACLVLLHHTVYFVATNAQRKRVKNKNKNSPGGGRLLIDPEEWEVPGTKDEANEFAMPIPFQKFNIAVLILLLVVTATAFGIMVGGVTNGALNSEDEDEDVDLKARDVRAEKVQTVVLGCVVVALGVNLAMCALGRRRARKANEEKNAREFVGAGN</sequence>
<feature type="transmembrane region" description="Helical" evidence="1">
    <location>
        <begin position="124"/>
        <end position="146"/>
    </location>
</feature>
<evidence type="ECO:0000313" key="2">
    <source>
        <dbReference type="EMBL" id="KAG5166169.1"/>
    </source>
</evidence>
<accession>A0A8H7XVB6</accession>
<comment type="caution">
    <text evidence="2">The sequence shown here is derived from an EMBL/GenBank/DDBJ whole genome shotgun (WGS) entry which is preliminary data.</text>
</comment>
<keyword evidence="1" id="KW-0812">Transmembrane</keyword>
<gene>
    <name evidence="2" type="ORF">JR316_008249</name>
</gene>